<dbReference type="Gene3D" id="3.20.20.70">
    <property type="entry name" value="Aldolase class I"/>
    <property type="match status" value="1"/>
</dbReference>
<reference evidence="5 6" key="1">
    <citation type="submission" date="2018-05" db="EMBL/GenBank/DDBJ databases">
        <title>Genomic Encyclopedia of Type Strains, Phase IV (KMG-IV): sequencing the most valuable type-strain genomes for metagenomic binning, comparative biology and taxonomic classification.</title>
        <authorList>
            <person name="Goeker M."/>
        </authorList>
    </citation>
    <scope>NUCLEOTIDE SEQUENCE [LARGE SCALE GENOMIC DNA]</scope>
    <source>
        <strain evidence="5 6">DSM 28579</strain>
    </source>
</reference>
<keyword evidence="6" id="KW-1185">Reference proteome</keyword>
<sequence>MIELDLMPFTLSGLDTERPIVIAGPCSAESEEQVLKTAKKLQKQDVQIFRAGIWKPRTRPNSFEGVGKKGLAWLQTVKKELGMYTSTEVANSQHVEDALKHDIDILWIGARTTVNPFAVQEIADALKGVDIPIMIKNPINPDINLWIGAIERINQTGIKRIVAIHRGFNVYNKSLYRNNPKWHIPIELRLQIRDIPLFCDPSHIGGKRELISPISQQALDLNFDGLMIESHIDPDNALSDASQQITPETLGSILSDLILRDEKVTTEDLADLRKQIDELDDTILEILSERMQIASQIGQYKKEHNVTIFQADRFDEILTKRIRQAIDLGLTEKFVKTIFTNVHEESIRHQNKTMNK</sequence>
<dbReference type="InterPro" id="IPR013785">
    <property type="entry name" value="Aldolase_TIM"/>
</dbReference>
<dbReference type="PANTHER" id="PTHR43018:SF1">
    <property type="entry name" value="PROTEIN AROA(G)"/>
    <property type="match status" value="1"/>
</dbReference>
<dbReference type="GO" id="GO:0004106">
    <property type="term" value="F:chorismate mutase activity"/>
    <property type="evidence" value="ECO:0007669"/>
    <property type="project" value="UniProtKB-EC"/>
</dbReference>
<dbReference type="InterPro" id="IPR036263">
    <property type="entry name" value="Chorismate_II_sf"/>
</dbReference>
<gene>
    <name evidence="5" type="ORF">C7377_1363</name>
</gene>
<dbReference type="Gene3D" id="1.20.59.10">
    <property type="entry name" value="Chorismate mutase"/>
    <property type="match status" value="1"/>
</dbReference>
<dbReference type="EMBL" id="QENZ01000004">
    <property type="protein sequence ID" value="PVX51030.1"/>
    <property type="molecule type" value="Genomic_DNA"/>
</dbReference>
<dbReference type="SMART" id="SM00830">
    <property type="entry name" value="CM_2"/>
    <property type="match status" value="1"/>
</dbReference>
<dbReference type="Pfam" id="PF00793">
    <property type="entry name" value="DAHP_synth_1"/>
    <property type="match status" value="1"/>
</dbReference>
<dbReference type="InterPro" id="IPR002701">
    <property type="entry name" value="CM_II_prokaryot"/>
</dbReference>
<accession>A0A7L4UPD3</accession>
<evidence type="ECO:0000256" key="2">
    <source>
        <dbReference type="ARBA" id="ARBA00022679"/>
    </source>
</evidence>
<dbReference type="InterPro" id="IPR036979">
    <property type="entry name" value="CM_dom_sf"/>
</dbReference>
<dbReference type="PROSITE" id="PS51168">
    <property type="entry name" value="CHORISMATE_MUT_2"/>
    <property type="match status" value="1"/>
</dbReference>
<dbReference type="Pfam" id="PF01817">
    <property type="entry name" value="CM_2"/>
    <property type="match status" value="1"/>
</dbReference>
<dbReference type="GO" id="GO:0016740">
    <property type="term" value="F:transferase activity"/>
    <property type="evidence" value="ECO:0007669"/>
    <property type="project" value="UniProtKB-KW"/>
</dbReference>
<keyword evidence="2" id="KW-0808">Transferase</keyword>
<name>A0A7L4UPD3_BALHA</name>
<proteinExistence type="predicted"/>
<feature type="coiled-coil region" evidence="3">
    <location>
        <begin position="262"/>
        <end position="289"/>
    </location>
</feature>
<evidence type="ECO:0000313" key="5">
    <source>
        <dbReference type="EMBL" id="PVX51030.1"/>
    </source>
</evidence>
<dbReference type="GO" id="GO:0046417">
    <property type="term" value="P:chorismate metabolic process"/>
    <property type="evidence" value="ECO:0007669"/>
    <property type="project" value="InterPro"/>
</dbReference>
<evidence type="ECO:0000313" key="6">
    <source>
        <dbReference type="Proteomes" id="UP000251835"/>
    </source>
</evidence>
<dbReference type="EC" id="5.4.99.5" evidence="1"/>
<evidence type="ECO:0000256" key="3">
    <source>
        <dbReference type="SAM" id="Coils"/>
    </source>
</evidence>
<dbReference type="InterPro" id="IPR052899">
    <property type="entry name" value="Class-I_DAHP_synthase"/>
</dbReference>
<dbReference type="InterPro" id="IPR006218">
    <property type="entry name" value="DAHP1/KDSA"/>
</dbReference>
<dbReference type="SUPFAM" id="SSF51569">
    <property type="entry name" value="Aldolase"/>
    <property type="match status" value="1"/>
</dbReference>
<keyword evidence="3" id="KW-0175">Coiled coil</keyword>
<dbReference type="Proteomes" id="UP000251835">
    <property type="component" value="Unassembled WGS sequence"/>
</dbReference>
<dbReference type="PANTHER" id="PTHR43018">
    <property type="entry name" value="PHOSPHO-2-DEHYDRO-3-DEOXYHEPTONATE ALDOLASE"/>
    <property type="match status" value="1"/>
</dbReference>
<comment type="caution">
    <text evidence="5">The sequence shown here is derived from an EMBL/GenBank/DDBJ whole genome shotgun (WGS) entry which is preliminary data.</text>
</comment>
<evidence type="ECO:0000256" key="1">
    <source>
        <dbReference type="ARBA" id="ARBA00012404"/>
    </source>
</evidence>
<evidence type="ECO:0000259" key="4">
    <source>
        <dbReference type="PROSITE" id="PS51168"/>
    </source>
</evidence>
<dbReference type="AlphaFoldDB" id="A0A7L4UPD3"/>
<dbReference type="SUPFAM" id="SSF48600">
    <property type="entry name" value="Chorismate mutase II"/>
    <property type="match status" value="1"/>
</dbReference>
<protein>
    <recommendedName>
        <fullName evidence="1">chorismate mutase</fullName>
        <ecNumber evidence="1">5.4.99.5</ecNumber>
    </recommendedName>
</protein>
<dbReference type="OrthoDB" id="9780456at2"/>
<feature type="domain" description="Chorismate mutase" evidence="4">
    <location>
        <begin position="263"/>
        <end position="354"/>
    </location>
</feature>
<organism evidence="5 6">
    <name type="scientific">Balneicella halophila</name>
    <dbReference type="NCBI Taxonomy" id="1537566"/>
    <lineage>
        <taxon>Bacteria</taxon>
        <taxon>Pseudomonadati</taxon>
        <taxon>Bacteroidota</taxon>
        <taxon>Bacteroidia</taxon>
        <taxon>Bacteroidales</taxon>
        <taxon>Balneicellaceae</taxon>
        <taxon>Balneicella</taxon>
    </lineage>
</organism>